<feature type="transmembrane region" description="Helical" evidence="2">
    <location>
        <begin position="261"/>
        <end position="278"/>
    </location>
</feature>
<evidence type="ECO:0000313" key="6">
    <source>
        <dbReference type="EMBL" id="TFY82125.1"/>
    </source>
</evidence>
<evidence type="ECO:0000259" key="5">
    <source>
        <dbReference type="Pfam" id="PF10355"/>
    </source>
</evidence>
<dbReference type="Pfam" id="PF10348">
    <property type="entry name" value="DUF2427"/>
    <property type="match status" value="1"/>
</dbReference>
<organism evidence="6 7">
    <name type="scientific">Hericium alpestre</name>
    <dbReference type="NCBI Taxonomy" id="135208"/>
    <lineage>
        <taxon>Eukaryota</taxon>
        <taxon>Fungi</taxon>
        <taxon>Dikarya</taxon>
        <taxon>Basidiomycota</taxon>
        <taxon>Agaricomycotina</taxon>
        <taxon>Agaricomycetes</taxon>
        <taxon>Russulales</taxon>
        <taxon>Hericiaceae</taxon>
        <taxon>Hericium</taxon>
    </lineage>
</organism>
<feature type="transmembrane region" description="Helical" evidence="2">
    <location>
        <begin position="290"/>
        <end position="310"/>
    </location>
</feature>
<feature type="domain" description="Protein YTP1-like C-terminal" evidence="5">
    <location>
        <begin position="146"/>
        <end position="405"/>
    </location>
</feature>
<feature type="transmembrane region" description="Helical" evidence="2">
    <location>
        <begin position="172"/>
        <end position="193"/>
    </location>
</feature>
<keyword evidence="3" id="KW-0732">Signal</keyword>
<sequence length="473" mass="51786">MLFTPAVVLSLALTVSAHSHHEQLSEEARNAPVDAVLWIHMFLQAAVWGVLFPIGMVLGLSRSRWHVPLQSAGFVLTIGGYILGHAHKGRQFLASAHGKFANIIFLPIFLQLALGVYLKLHLHERTLRPYAVKAHGIVGKAYPVIGWVQMLFGAIAFRGYCRGDNLGQCLAHYIMGSGFIAYGIIMAILLLVGEMWVRRSGRSPEWWDSWVILLWGIVNTFTEHRGSSWSVKDMQHTILGVLWWCGGILGVFLARNNQRTVVPAIIIILTGFAMSNHSQALMISTKVHSLFGYTLMLAGVTRIIEVCFVMPKFAPPGTIENGDDNQSEHTLADGSGRDETPSKGRAFRHLPPFLLVCSGLLFMSATDEELRFVHDNGMDHVTYILIMFSIAFLLYTHILFLIQLYATSGRHAPDAVSGAKEEGGIELTTPTAATGGVVLTAATGLTGHGRGVGEPAHPLMSAPHVIGEEDEED</sequence>
<feature type="transmembrane region" description="Helical" evidence="2">
    <location>
        <begin position="205"/>
        <end position="222"/>
    </location>
</feature>
<keyword evidence="2" id="KW-0812">Transmembrane</keyword>
<dbReference type="InterPro" id="IPR018825">
    <property type="entry name" value="DUF2427"/>
</dbReference>
<feature type="domain" description="DUF2427" evidence="4">
    <location>
        <begin position="26"/>
        <end position="121"/>
    </location>
</feature>
<feature type="region of interest" description="Disordered" evidence="1">
    <location>
        <begin position="319"/>
        <end position="342"/>
    </location>
</feature>
<dbReference type="AlphaFoldDB" id="A0A4Z0A5W9"/>
<evidence type="ECO:0000313" key="7">
    <source>
        <dbReference type="Proteomes" id="UP000298061"/>
    </source>
</evidence>
<dbReference type="OrthoDB" id="4137487at2759"/>
<feature type="compositionally biased region" description="Basic and acidic residues" evidence="1">
    <location>
        <begin position="326"/>
        <end position="342"/>
    </location>
</feature>
<feature type="transmembrane region" description="Helical" evidence="2">
    <location>
        <begin position="141"/>
        <end position="160"/>
    </location>
</feature>
<feature type="transmembrane region" description="Helical" evidence="2">
    <location>
        <begin position="35"/>
        <end position="58"/>
    </location>
</feature>
<feature type="transmembrane region" description="Helical" evidence="2">
    <location>
        <begin position="234"/>
        <end position="254"/>
    </location>
</feature>
<dbReference type="STRING" id="135208.A0A4Z0A5W9"/>
<keyword evidence="7" id="KW-1185">Reference proteome</keyword>
<feature type="region of interest" description="Disordered" evidence="1">
    <location>
        <begin position="450"/>
        <end position="473"/>
    </location>
</feature>
<dbReference type="PANTHER" id="PTHR31685">
    <property type="entry name" value="INTEGRAL MEMBRANE PROTEIN (AFU_ORTHOLOGUE AFUA_6G12730)-RELATED"/>
    <property type="match status" value="1"/>
</dbReference>
<keyword evidence="2" id="KW-0472">Membrane</keyword>
<feature type="transmembrane region" description="Helical" evidence="2">
    <location>
        <begin position="65"/>
        <end position="83"/>
    </location>
</feature>
<feature type="signal peptide" evidence="3">
    <location>
        <begin position="1"/>
        <end position="17"/>
    </location>
</feature>
<reference evidence="6 7" key="1">
    <citation type="submission" date="2019-02" db="EMBL/GenBank/DDBJ databases">
        <title>Genome sequencing of the rare red list fungi Hericium alpestre (H. flagellum).</title>
        <authorList>
            <person name="Buettner E."/>
            <person name="Kellner H."/>
        </authorList>
    </citation>
    <scope>NUCLEOTIDE SEQUENCE [LARGE SCALE GENOMIC DNA]</scope>
    <source>
        <strain evidence="6 7">DSM 108284</strain>
    </source>
</reference>
<accession>A0A4Z0A5W9</accession>
<dbReference type="EMBL" id="SFCI01000140">
    <property type="protein sequence ID" value="TFY82125.1"/>
    <property type="molecule type" value="Genomic_DNA"/>
</dbReference>
<keyword evidence="2" id="KW-1133">Transmembrane helix</keyword>
<gene>
    <name evidence="6" type="ORF">EWM64_g1890</name>
</gene>
<feature type="transmembrane region" description="Helical" evidence="2">
    <location>
        <begin position="103"/>
        <end position="120"/>
    </location>
</feature>
<feature type="transmembrane region" description="Helical" evidence="2">
    <location>
        <begin position="346"/>
        <end position="363"/>
    </location>
</feature>
<dbReference type="CDD" id="cd08760">
    <property type="entry name" value="Cyt_b561_FRRS1_like"/>
    <property type="match status" value="1"/>
</dbReference>
<evidence type="ECO:0000256" key="1">
    <source>
        <dbReference type="SAM" id="MobiDB-lite"/>
    </source>
</evidence>
<evidence type="ECO:0000256" key="2">
    <source>
        <dbReference type="SAM" id="Phobius"/>
    </source>
</evidence>
<dbReference type="Proteomes" id="UP000298061">
    <property type="component" value="Unassembled WGS sequence"/>
</dbReference>
<dbReference type="PANTHER" id="PTHR31685:SF2">
    <property type="entry name" value="PROTEIN YTP1"/>
    <property type="match status" value="1"/>
</dbReference>
<comment type="caution">
    <text evidence="6">The sequence shown here is derived from an EMBL/GenBank/DDBJ whole genome shotgun (WGS) entry which is preliminary data.</text>
</comment>
<proteinExistence type="predicted"/>
<evidence type="ECO:0008006" key="8">
    <source>
        <dbReference type="Google" id="ProtNLM"/>
    </source>
</evidence>
<name>A0A4Z0A5W9_9AGAM</name>
<dbReference type="InterPro" id="IPR018827">
    <property type="entry name" value="YTP1_C"/>
</dbReference>
<evidence type="ECO:0000256" key="3">
    <source>
        <dbReference type="SAM" id="SignalP"/>
    </source>
</evidence>
<dbReference type="Pfam" id="PF10355">
    <property type="entry name" value="Ytp1"/>
    <property type="match status" value="1"/>
</dbReference>
<dbReference type="Gene3D" id="1.20.120.1770">
    <property type="match status" value="1"/>
</dbReference>
<feature type="transmembrane region" description="Helical" evidence="2">
    <location>
        <begin position="383"/>
        <end position="402"/>
    </location>
</feature>
<protein>
    <recommendedName>
        <fullName evidence="8">Cytochrome b561 domain-containing protein</fullName>
    </recommendedName>
</protein>
<evidence type="ECO:0000259" key="4">
    <source>
        <dbReference type="Pfam" id="PF10348"/>
    </source>
</evidence>
<feature type="chain" id="PRO_5021357995" description="Cytochrome b561 domain-containing protein" evidence="3">
    <location>
        <begin position="18"/>
        <end position="473"/>
    </location>
</feature>